<feature type="transmembrane region" description="Helical" evidence="2">
    <location>
        <begin position="399"/>
        <end position="420"/>
    </location>
</feature>
<dbReference type="InterPro" id="IPR007658">
    <property type="entry name" value="DUF594"/>
</dbReference>
<evidence type="ECO:0000313" key="5">
    <source>
        <dbReference type="Proteomes" id="UP000823388"/>
    </source>
</evidence>
<proteinExistence type="predicted"/>
<feature type="transmembrane region" description="Helical" evidence="2">
    <location>
        <begin position="46"/>
        <end position="67"/>
    </location>
</feature>
<feature type="domain" description="DUF4220" evidence="3">
    <location>
        <begin position="82"/>
        <end position="466"/>
    </location>
</feature>
<evidence type="ECO:0000256" key="2">
    <source>
        <dbReference type="SAM" id="Phobius"/>
    </source>
</evidence>
<dbReference type="Pfam" id="PF13968">
    <property type="entry name" value="DUF4220"/>
    <property type="match status" value="1"/>
</dbReference>
<gene>
    <name evidence="4" type="ORF">PVAP13_4KG293410</name>
</gene>
<keyword evidence="2" id="KW-0472">Membrane</keyword>
<sequence>MTVGNHVDGGQKAKELLSVWRRLASPRRRLGIQRSVSSAQQLWDKWQLQCLVLASFILQAFFLFAASIRQRNKSAVLRILLWLAYLSADYVAVFVLGHLTLQMDHPRHQLVLLWAPVLLLHLGGQDTITAFSMEDNQLWKRHLLGLLTQVAMAVYVVAKSWRSSSDGLLVATVALMFVSGTVKYAERTWALKTANSDTIKDSRMSDLYETMRSRLFEPAAAAASGRPSSAAVKIQGSNNISQDIAGRQRWWLQEEYADLVQAAGDSFPNCMNALMGIPVSPFLGPQLQSMGEEIQRFRRPPTPTPKPTPTRAGSREEEEDTFPSRAYKLVEIQLSLMYDHLYTKVGLRYAQRWPGVVGLSLPLLTLATTSSALALFAAAAATKKGGGASYSSVDVAVSYVLLAGAVALEVLSILAVTLSFRSYCFLRDKLGAGGRLTPAVFWLVRSLRPCDKQLWSNKWEQYNLLAGCIKEKQAGVLTRAMRRVGLAGDTELRRISDETKALICNELDDEIRLHVFSHARGTAILSRSGHGVGSQLHNSISRVDFSTSVVTWHLVTDMCFFLSGEPAATARDGDVDGRRHMALAREVSSYLMDLVMERRVLISSEGHVAHRKARDEVKRILARHQQGARVNAGDADAMRKMLEAGVRMISDSDPTEKGAAPEGVDMRPVLPRAWRLAQLLLQQDRDTETGGGGGGGAPWEMIASVWIEMLFHLATRCEAGFHAKNLSTGGEFITHVRFLLHNRGIGWNIITGRLNMRDYRPGA</sequence>
<dbReference type="InterPro" id="IPR025315">
    <property type="entry name" value="DUF4220"/>
</dbReference>
<evidence type="ECO:0000313" key="4">
    <source>
        <dbReference type="EMBL" id="KAG2612188.1"/>
    </source>
</evidence>
<evidence type="ECO:0000259" key="3">
    <source>
        <dbReference type="Pfam" id="PF13968"/>
    </source>
</evidence>
<feature type="region of interest" description="Disordered" evidence="1">
    <location>
        <begin position="295"/>
        <end position="320"/>
    </location>
</feature>
<keyword evidence="2" id="KW-0812">Transmembrane</keyword>
<keyword evidence="2" id="KW-1133">Transmembrane helix</keyword>
<dbReference type="Proteomes" id="UP000823388">
    <property type="component" value="Chromosome 4K"/>
</dbReference>
<dbReference type="AlphaFoldDB" id="A0A8T0TR52"/>
<accession>A0A8T0TR52</accession>
<dbReference type="EMBL" id="CM029043">
    <property type="protein sequence ID" value="KAG2612188.1"/>
    <property type="molecule type" value="Genomic_DNA"/>
</dbReference>
<name>A0A8T0TR52_PANVG</name>
<protein>
    <recommendedName>
        <fullName evidence="3">DUF4220 domain-containing protein</fullName>
    </recommendedName>
</protein>
<feature type="transmembrane region" description="Helical" evidence="2">
    <location>
        <begin position="79"/>
        <end position="99"/>
    </location>
</feature>
<dbReference type="Pfam" id="PF04578">
    <property type="entry name" value="DUF594"/>
    <property type="match status" value="1"/>
</dbReference>
<keyword evidence="5" id="KW-1185">Reference proteome</keyword>
<feature type="transmembrane region" description="Helical" evidence="2">
    <location>
        <begin position="356"/>
        <end position="379"/>
    </location>
</feature>
<comment type="caution">
    <text evidence="4">The sequence shown here is derived from an EMBL/GenBank/DDBJ whole genome shotgun (WGS) entry which is preliminary data.</text>
</comment>
<dbReference type="PANTHER" id="PTHR31325">
    <property type="entry name" value="OS01G0798800 PROTEIN-RELATED"/>
    <property type="match status" value="1"/>
</dbReference>
<reference evidence="4" key="1">
    <citation type="submission" date="2020-05" db="EMBL/GenBank/DDBJ databases">
        <title>WGS assembly of Panicum virgatum.</title>
        <authorList>
            <person name="Lovell J.T."/>
            <person name="Jenkins J."/>
            <person name="Shu S."/>
            <person name="Juenger T.E."/>
            <person name="Schmutz J."/>
        </authorList>
    </citation>
    <scope>NUCLEOTIDE SEQUENCE</scope>
    <source>
        <strain evidence="4">AP13</strain>
    </source>
</reference>
<feature type="transmembrane region" description="Helical" evidence="2">
    <location>
        <begin position="111"/>
        <end position="131"/>
    </location>
</feature>
<evidence type="ECO:0000256" key="1">
    <source>
        <dbReference type="SAM" id="MobiDB-lite"/>
    </source>
</evidence>
<organism evidence="4 5">
    <name type="scientific">Panicum virgatum</name>
    <name type="common">Blackwell switchgrass</name>
    <dbReference type="NCBI Taxonomy" id="38727"/>
    <lineage>
        <taxon>Eukaryota</taxon>
        <taxon>Viridiplantae</taxon>
        <taxon>Streptophyta</taxon>
        <taxon>Embryophyta</taxon>
        <taxon>Tracheophyta</taxon>
        <taxon>Spermatophyta</taxon>
        <taxon>Magnoliopsida</taxon>
        <taxon>Liliopsida</taxon>
        <taxon>Poales</taxon>
        <taxon>Poaceae</taxon>
        <taxon>PACMAD clade</taxon>
        <taxon>Panicoideae</taxon>
        <taxon>Panicodae</taxon>
        <taxon>Paniceae</taxon>
        <taxon>Panicinae</taxon>
        <taxon>Panicum</taxon>
        <taxon>Panicum sect. Hiantes</taxon>
    </lineage>
</organism>